<proteinExistence type="predicted"/>
<evidence type="ECO:0000256" key="1">
    <source>
        <dbReference type="SAM" id="MobiDB-lite"/>
    </source>
</evidence>
<sequence>MKSPLGAVRLSPPCVRDSSLFLFARLGERNVGTDHGWGVSGTVGDAGHRPQPAASRGTSVHTCCCGDGQWTGHRTGAGHTWTPVHLSSSQCHTGSRFFVKVVTTSIVFTVFSMQTAASQALQQLQGEKAREGSLPGRAERAGHHPGPARTPTQAQRGPPPRPTVQARTAPALGEGMTGSLLFGSGSDPTGWDTQRQFNLSGSDLPKVMQQGTQDGPEPPPYLVFGKHVKTARQRAPWRWGGVKTQDCEMAFQDCKSKPVCLPSPRLCGCRPASGGLEEVAMPLAGPQQQPRPEHQPHCTESPPNPSAPPQAAGLRSCPSGVRIPKLEAGVPGTGPGTCACTSGGCPPSLAPTPLGREAREAGRGAAGLLEAQAVWDALGAWCSTVEAPTSNRWGD</sequence>
<dbReference type="AlphaFoldDB" id="M3Z666"/>
<feature type="compositionally biased region" description="Basic and acidic residues" evidence="1">
    <location>
        <begin position="127"/>
        <end position="142"/>
    </location>
</feature>
<organism evidence="2">
    <name type="scientific">Mustela putorius furo</name>
    <name type="common">European domestic ferret</name>
    <name type="synonym">Mustela furo</name>
    <dbReference type="NCBI Taxonomy" id="9669"/>
    <lineage>
        <taxon>Eukaryota</taxon>
        <taxon>Metazoa</taxon>
        <taxon>Chordata</taxon>
        <taxon>Craniata</taxon>
        <taxon>Vertebrata</taxon>
        <taxon>Euteleostomi</taxon>
        <taxon>Mammalia</taxon>
        <taxon>Eutheria</taxon>
        <taxon>Laurasiatheria</taxon>
        <taxon>Carnivora</taxon>
        <taxon>Caniformia</taxon>
        <taxon>Musteloidea</taxon>
        <taxon>Mustelidae</taxon>
        <taxon>Mustelinae</taxon>
        <taxon>Mustela</taxon>
    </lineage>
</organism>
<dbReference type="InParanoid" id="M3Z666"/>
<name>M3Z666_MUSPF</name>
<dbReference type="HOGENOM" id="CLU_698213_0_0_1"/>
<dbReference type="EMBL" id="AEYP01042275">
    <property type="status" value="NOT_ANNOTATED_CDS"/>
    <property type="molecule type" value="Genomic_DNA"/>
</dbReference>
<reference evidence="2" key="1">
    <citation type="submission" date="2024-06" db="UniProtKB">
        <authorList>
            <consortium name="Ensembl"/>
        </authorList>
    </citation>
    <scope>IDENTIFICATION</scope>
</reference>
<feature type="region of interest" description="Disordered" evidence="1">
    <location>
        <begin position="284"/>
        <end position="318"/>
    </location>
</feature>
<accession>M3Z666</accession>
<feature type="region of interest" description="Disordered" evidence="1">
    <location>
        <begin position="122"/>
        <end position="175"/>
    </location>
</feature>
<protein>
    <submittedName>
        <fullName evidence="2">Uncharacterized protein</fullName>
    </submittedName>
</protein>
<evidence type="ECO:0000313" key="2">
    <source>
        <dbReference type="Ensembl" id="ENSMPUP00000019079.1"/>
    </source>
</evidence>
<dbReference type="Ensembl" id="ENSMPUT00000019354.1">
    <property type="protein sequence ID" value="ENSMPUP00000019079.1"/>
    <property type="gene ID" value="ENSMPUG00000019202.1"/>
</dbReference>